<dbReference type="NCBIfam" id="TIGR02727">
    <property type="entry name" value="MTHFS_bact"/>
    <property type="match status" value="1"/>
</dbReference>
<keyword evidence="5" id="KW-0479">Metal-binding</keyword>
<keyword evidence="5" id="KW-0460">Magnesium</keyword>
<accession>A0A5J5IC94</accession>
<sequence>MTKATIRKIYKEKRSQLSPQDIEKFNDLILINFQQIQLPFLSCIHTYIASEKLGEADTSAITRYLQFKNPGLKILVPKINIATGDMHHLRFDEEVELVHNAFGIAEPFSGEITEPDEIDLVLVPLLAFDQEGYRVGYGKGYYDKFLSQCREDIIKIGLSFFEPVDAIDDTNPFDISLNYCVTPERVYDFS</sequence>
<evidence type="ECO:0000313" key="7">
    <source>
        <dbReference type="Proteomes" id="UP000326903"/>
    </source>
</evidence>
<protein>
    <recommendedName>
        <fullName evidence="5">5-formyltetrahydrofolate cyclo-ligase</fullName>
        <ecNumber evidence="5">6.3.3.2</ecNumber>
    </recommendedName>
</protein>
<reference evidence="6 7" key="1">
    <citation type="submission" date="2019-09" db="EMBL/GenBank/DDBJ databases">
        <title>Draft genome sequence of Ginsengibacter sp. BR5-29.</title>
        <authorList>
            <person name="Im W.-T."/>
        </authorList>
    </citation>
    <scope>NUCLEOTIDE SEQUENCE [LARGE SCALE GENOMIC DNA]</scope>
    <source>
        <strain evidence="6 7">BR5-29</strain>
    </source>
</reference>
<evidence type="ECO:0000256" key="3">
    <source>
        <dbReference type="ARBA" id="ARBA00022840"/>
    </source>
</evidence>
<keyword evidence="2 4" id="KW-0547">Nucleotide-binding</keyword>
<dbReference type="RefSeq" id="WP_150416989.1">
    <property type="nucleotide sequence ID" value="NZ_VYQF01000013.1"/>
</dbReference>
<feature type="binding site" evidence="4">
    <location>
        <begin position="134"/>
        <end position="142"/>
    </location>
    <ligand>
        <name>ATP</name>
        <dbReference type="ChEBI" id="CHEBI:30616"/>
    </ligand>
</feature>
<feature type="binding site" evidence="4">
    <location>
        <begin position="3"/>
        <end position="7"/>
    </location>
    <ligand>
        <name>ATP</name>
        <dbReference type="ChEBI" id="CHEBI:30616"/>
    </ligand>
</feature>
<dbReference type="GO" id="GO:0009396">
    <property type="term" value="P:folic acid-containing compound biosynthetic process"/>
    <property type="evidence" value="ECO:0007669"/>
    <property type="project" value="TreeGrafter"/>
</dbReference>
<dbReference type="PIRSF" id="PIRSF006806">
    <property type="entry name" value="FTHF_cligase"/>
    <property type="match status" value="1"/>
</dbReference>
<dbReference type="GO" id="GO:0030272">
    <property type="term" value="F:5-formyltetrahydrofolate cyclo-ligase activity"/>
    <property type="evidence" value="ECO:0007669"/>
    <property type="project" value="UniProtKB-EC"/>
</dbReference>
<feature type="binding site" evidence="4">
    <location>
        <position position="55"/>
    </location>
    <ligand>
        <name>substrate</name>
    </ligand>
</feature>
<keyword evidence="6" id="KW-0436">Ligase</keyword>
<proteinExistence type="inferred from homology"/>
<evidence type="ECO:0000256" key="1">
    <source>
        <dbReference type="ARBA" id="ARBA00010638"/>
    </source>
</evidence>
<dbReference type="GO" id="GO:0046872">
    <property type="term" value="F:metal ion binding"/>
    <property type="evidence" value="ECO:0007669"/>
    <property type="project" value="UniProtKB-KW"/>
</dbReference>
<dbReference type="EMBL" id="VYQF01000013">
    <property type="protein sequence ID" value="KAA9034617.1"/>
    <property type="molecule type" value="Genomic_DNA"/>
</dbReference>
<dbReference type="PANTHER" id="PTHR23407">
    <property type="entry name" value="ATPASE INHIBITOR/5-FORMYLTETRAHYDROFOLATE CYCLO-LIGASE"/>
    <property type="match status" value="1"/>
</dbReference>
<feature type="binding site" evidence="4">
    <location>
        <position position="48"/>
    </location>
    <ligand>
        <name>substrate</name>
    </ligand>
</feature>
<dbReference type="InterPro" id="IPR002698">
    <property type="entry name" value="FTHF_cligase"/>
</dbReference>
<keyword evidence="7" id="KW-1185">Reference proteome</keyword>
<dbReference type="Gene3D" id="3.40.50.10420">
    <property type="entry name" value="NagB/RpiA/CoA transferase-like"/>
    <property type="match status" value="1"/>
</dbReference>
<gene>
    <name evidence="6" type="ORF">FW778_21645</name>
</gene>
<evidence type="ECO:0000256" key="2">
    <source>
        <dbReference type="ARBA" id="ARBA00022741"/>
    </source>
</evidence>
<dbReference type="InterPro" id="IPR037171">
    <property type="entry name" value="NagB/RpiA_transferase-like"/>
</dbReference>
<organism evidence="6 7">
    <name type="scientific">Ginsengibacter hankyongi</name>
    <dbReference type="NCBI Taxonomy" id="2607284"/>
    <lineage>
        <taxon>Bacteria</taxon>
        <taxon>Pseudomonadati</taxon>
        <taxon>Bacteroidota</taxon>
        <taxon>Chitinophagia</taxon>
        <taxon>Chitinophagales</taxon>
        <taxon>Chitinophagaceae</taxon>
        <taxon>Ginsengibacter</taxon>
    </lineage>
</organism>
<name>A0A5J5IC94_9BACT</name>
<dbReference type="SUPFAM" id="SSF100950">
    <property type="entry name" value="NagB/RpiA/CoA transferase-like"/>
    <property type="match status" value="1"/>
</dbReference>
<dbReference type="InterPro" id="IPR024185">
    <property type="entry name" value="FTHF_cligase-like_sf"/>
</dbReference>
<dbReference type="EC" id="6.3.3.2" evidence="5"/>
<evidence type="ECO:0000256" key="5">
    <source>
        <dbReference type="RuleBase" id="RU361279"/>
    </source>
</evidence>
<evidence type="ECO:0000313" key="6">
    <source>
        <dbReference type="EMBL" id="KAA9034617.1"/>
    </source>
</evidence>
<comment type="cofactor">
    <cofactor evidence="5">
        <name>Mg(2+)</name>
        <dbReference type="ChEBI" id="CHEBI:18420"/>
    </cofactor>
</comment>
<dbReference type="GO" id="GO:0035999">
    <property type="term" value="P:tetrahydrofolate interconversion"/>
    <property type="evidence" value="ECO:0007669"/>
    <property type="project" value="TreeGrafter"/>
</dbReference>
<dbReference type="PANTHER" id="PTHR23407:SF1">
    <property type="entry name" value="5-FORMYLTETRAHYDROFOLATE CYCLO-LIGASE"/>
    <property type="match status" value="1"/>
</dbReference>
<dbReference type="GO" id="GO:0005524">
    <property type="term" value="F:ATP binding"/>
    <property type="evidence" value="ECO:0007669"/>
    <property type="project" value="UniProtKB-KW"/>
</dbReference>
<dbReference type="Pfam" id="PF01812">
    <property type="entry name" value="5-FTHF_cyc-lig"/>
    <property type="match status" value="1"/>
</dbReference>
<keyword evidence="3 4" id="KW-0067">ATP-binding</keyword>
<comment type="catalytic activity">
    <reaction evidence="5">
        <text>(6S)-5-formyl-5,6,7,8-tetrahydrofolate + ATP = (6R)-5,10-methenyltetrahydrofolate + ADP + phosphate</text>
        <dbReference type="Rhea" id="RHEA:10488"/>
        <dbReference type="ChEBI" id="CHEBI:30616"/>
        <dbReference type="ChEBI" id="CHEBI:43474"/>
        <dbReference type="ChEBI" id="CHEBI:57455"/>
        <dbReference type="ChEBI" id="CHEBI:57457"/>
        <dbReference type="ChEBI" id="CHEBI:456216"/>
        <dbReference type="EC" id="6.3.3.2"/>
    </reaction>
</comment>
<comment type="caution">
    <text evidence="6">The sequence shown here is derived from an EMBL/GenBank/DDBJ whole genome shotgun (WGS) entry which is preliminary data.</text>
</comment>
<evidence type="ECO:0000256" key="4">
    <source>
        <dbReference type="PIRSR" id="PIRSR006806-1"/>
    </source>
</evidence>
<dbReference type="Proteomes" id="UP000326903">
    <property type="component" value="Unassembled WGS sequence"/>
</dbReference>
<comment type="similarity">
    <text evidence="1 5">Belongs to the 5-formyltetrahydrofolate cyclo-ligase family.</text>
</comment>
<dbReference type="AlphaFoldDB" id="A0A5J5IC94"/>